<feature type="transmembrane region" description="Helical" evidence="5">
    <location>
        <begin position="278"/>
        <end position="301"/>
    </location>
</feature>
<dbReference type="InterPro" id="IPR005821">
    <property type="entry name" value="Ion_trans_dom"/>
</dbReference>
<evidence type="ECO:0000256" key="1">
    <source>
        <dbReference type="ARBA" id="ARBA00004141"/>
    </source>
</evidence>
<evidence type="ECO:0000256" key="3">
    <source>
        <dbReference type="ARBA" id="ARBA00022989"/>
    </source>
</evidence>
<keyword evidence="2 5" id="KW-0812">Transmembrane</keyword>
<evidence type="ECO:0000256" key="2">
    <source>
        <dbReference type="ARBA" id="ARBA00022692"/>
    </source>
</evidence>
<sequence>MSEQSLISDPTSVRSGPTGLLTAKERYELLTNQAVLLIEDGMSCRDMGHKMGTESEMKLYRIFHSTGMKIFRGFIMFTLLFLAFLEDPNSLTITPDPTNPKYIRPEVPRGMTEALEIFCLLVIGAFGILETWLVGIKTMKKKPWMIFVLISVFVSIVDIIISLHVPTYTYRLRRLLRPFIFIQSSSMMKKLLKSVILTVPEILGVLLLLGFHLYFFTMIGMLILPPSPNDPLSENDWLANPTGFEALDTAIISLLVLLTTANNPDVMMPSYKQNRFCSIFFIVFSFVGTFLIMNLLTAVIYNQFRGFLQRTLQNSLKRRQLAFIGSFCKLIEAENIVDEEFNRDKEHVDIKYSTIKSSLSLVSKNFTNIPKILRNLDNEDRLTLSQYKQLLKQLSYKTRRDAPVPVLTRYPRLLPLQRKVTHPNFDHIGNAIAIINAISLSVEIALYPQRKHQNVDDPGTEALKKLRIFNLAISVFYLFEQFLKMWAYGIIFCQRLDFLFDSFVAASLIIIQTLLEIEINKSNVTNKTTELLWVFSRIVNILITIRLLRILPKIKITTVITLTISGHQ</sequence>
<keyword evidence="3 5" id="KW-1133">Transmembrane helix</keyword>
<evidence type="ECO:0000313" key="7">
    <source>
        <dbReference type="EMBL" id="CAG5109789.1"/>
    </source>
</evidence>
<feature type="transmembrane region" description="Helical" evidence="5">
    <location>
        <begin position="114"/>
        <end position="134"/>
    </location>
</feature>
<feature type="transmembrane region" description="Helical" evidence="5">
    <location>
        <begin position="146"/>
        <end position="165"/>
    </location>
</feature>
<accession>A0ABN7T3F3</accession>
<feature type="domain" description="Ion transport" evidence="6">
    <location>
        <begin position="425"/>
        <end position="556"/>
    </location>
</feature>
<dbReference type="Gene3D" id="1.20.120.350">
    <property type="entry name" value="Voltage-gated potassium channels. Chain C"/>
    <property type="match status" value="1"/>
</dbReference>
<feature type="transmembrane region" description="Helical" evidence="5">
    <location>
        <begin position="67"/>
        <end position="85"/>
    </location>
</feature>
<dbReference type="PANTHER" id="PTHR46768:SF1">
    <property type="entry name" value="TWO PORE CHANNEL PROTEIN 2"/>
    <property type="match status" value="1"/>
</dbReference>
<evidence type="ECO:0000256" key="4">
    <source>
        <dbReference type="ARBA" id="ARBA00023136"/>
    </source>
</evidence>
<feature type="transmembrane region" description="Helical" evidence="5">
    <location>
        <begin position="202"/>
        <end position="225"/>
    </location>
</feature>
<keyword evidence="8" id="KW-1185">Reference proteome</keyword>
<dbReference type="InterPro" id="IPR028798">
    <property type="entry name" value="TPC2"/>
</dbReference>
<protein>
    <submittedName>
        <fullName evidence="7">Oidioi.mRNA.OKI2018_I69.chr2.g4278.t1.cds</fullName>
    </submittedName>
</protein>
<organism evidence="7 8">
    <name type="scientific">Oikopleura dioica</name>
    <name type="common">Tunicate</name>
    <dbReference type="NCBI Taxonomy" id="34765"/>
    <lineage>
        <taxon>Eukaryota</taxon>
        <taxon>Metazoa</taxon>
        <taxon>Chordata</taxon>
        <taxon>Tunicata</taxon>
        <taxon>Appendicularia</taxon>
        <taxon>Copelata</taxon>
        <taxon>Oikopleuridae</taxon>
        <taxon>Oikopleura</taxon>
    </lineage>
</organism>
<gene>
    <name evidence="7" type="ORF">OKIOD_LOCUS13043</name>
</gene>
<dbReference type="Proteomes" id="UP001158576">
    <property type="component" value="Chromosome 2"/>
</dbReference>
<dbReference type="InterPro" id="IPR027359">
    <property type="entry name" value="Volt_channel_dom_sf"/>
</dbReference>
<dbReference type="Gene3D" id="1.10.287.70">
    <property type="match status" value="1"/>
</dbReference>
<evidence type="ECO:0000313" key="8">
    <source>
        <dbReference type="Proteomes" id="UP001158576"/>
    </source>
</evidence>
<reference evidence="7 8" key="1">
    <citation type="submission" date="2021-04" db="EMBL/GenBank/DDBJ databases">
        <authorList>
            <person name="Bliznina A."/>
        </authorList>
    </citation>
    <scope>NUCLEOTIDE SEQUENCE [LARGE SCALE GENOMIC DNA]</scope>
</reference>
<name>A0ABN7T3F3_OIKDI</name>
<feature type="transmembrane region" description="Helical" evidence="5">
    <location>
        <begin position="237"/>
        <end position="258"/>
    </location>
</feature>
<dbReference type="EMBL" id="OU015567">
    <property type="protein sequence ID" value="CAG5109789.1"/>
    <property type="molecule type" value="Genomic_DNA"/>
</dbReference>
<proteinExistence type="predicted"/>
<dbReference type="SUPFAM" id="SSF81324">
    <property type="entry name" value="Voltage-gated potassium channels"/>
    <property type="match status" value="2"/>
</dbReference>
<comment type="subcellular location">
    <subcellularLocation>
        <location evidence="1">Membrane</location>
        <topology evidence="1">Multi-pass membrane protein</topology>
    </subcellularLocation>
</comment>
<dbReference type="PANTHER" id="PTHR46768">
    <property type="entry name" value="TWO PORE CALCIUM CHANNEL PROTEIN 2"/>
    <property type="match status" value="1"/>
</dbReference>
<evidence type="ECO:0000259" key="6">
    <source>
        <dbReference type="Pfam" id="PF00520"/>
    </source>
</evidence>
<evidence type="ECO:0000256" key="5">
    <source>
        <dbReference type="SAM" id="Phobius"/>
    </source>
</evidence>
<feature type="domain" description="Ion transport" evidence="6">
    <location>
        <begin position="74"/>
        <end position="306"/>
    </location>
</feature>
<dbReference type="Pfam" id="PF00520">
    <property type="entry name" value="Ion_trans"/>
    <property type="match status" value="2"/>
</dbReference>
<keyword evidence="4 5" id="KW-0472">Membrane</keyword>